<reference evidence="1 2" key="1">
    <citation type="submission" date="2016-10" db="EMBL/GenBank/DDBJ databases">
        <authorList>
            <person name="de Groot N.N."/>
        </authorList>
    </citation>
    <scope>NUCLEOTIDE SEQUENCE [LARGE SCALE GENOMIC DNA]</scope>
    <source>
        <strain evidence="1 2">DSM 17890</strain>
    </source>
</reference>
<name>A0A1H3ANT3_9RHOB</name>
<gene>
    <name evidence="1" type="ORF">SAMN05444336_104238</name>
</gene>
<evidence type="ECO:0008006" key="3">
    <source>
        <dbReference type="Google" id="ProtNLM"/>
    </source>
</evidence>
<protein>
    <recommendedName>
        <fullName evidence="3">ATPase</fullName>
    </recommendedName>
</protein>
<dbReference type="AlphaFoldDB" id="A0A1H3ANT3"/>
<sequence length="291" mass="33345">MLYPDAASWRAAERRSLALIGMSGVGKTRLSSLLRDEGDWFHYSVDYRIGTRYLGERITDEFKREAMKSPKLRELLRSDSLSLRSKLSFHNLTPLSNWLGKPGDPELGGMDFDEYVRRQRLHREAEIAAMLDARGFADRARELYDYDHFVCDTSGSICEVVEPDNPRDPVLSALSRAMLLVHIRGGRAHEAALKARFDRAPKPIYYREEMLQGFWTEYLAETGQTPEQVDPDAFIRWGFARQIDARRPRYQAIADGWGVTVEADEIAEVETPEALFEVIARALERRDAAQM</sequence>
<dbReference type="RefSeq" id="WP_092682539.1">
    <property type="nucleotide sequence ID" value="NZ_FNMZ01000004.1"/>
</dbReference>
<evidence type="ECO:0000313" key="2">
    <source>
        <dbReference type="Proteomes" id="UP000199118"/>
    </source>
</evidence>
<keyword evidence="2" id="KW-1185">Reference proteome</keyword>
<dbReference type="InterPro" id="IPR027417">
    <property type="entry name" value="P-loop_NTPase"/>
</dbReference>
<proteinExistence type="predicted"/>
<evidence type="ECO:0000313" key="1">
    <source>
        <dbReference type="EMBL" id="SDX30499.1"/>
    </source>
</evidence>
<dbReference type="OrthoDB" id="9777291at2"/>
<dbReference type="Gene3D" id="3.40.50.300">
    <property type="entry name" value="P-loop containing nucleotide triphosphate hydrolases"/>
    <property type="match status" value="1"/>
</dbReference>
<dbReference type="SUPFAM" id="SSF52540">
    <property type="entry name" value="P-loop containing nucleoside triphosphate hydrolases"/>
    <property type="match status" value="1"/>
</dbReference>
<accession>A0A1H3ANT3</accession>
<dbReference type="Proteomes" id="UP000199118">
    <property type="component" value="Unassembled WGS sequence"/>
</dbReference>
<organism evidence="1 2">
    <name type="scientific">Albimonas donghaensis</name>
    <dbReference type="NCBI Taxonomy" id="356660"/>
    <lineage>
        <taxon>Bacteria</taxon>
        <taxon>Pseudomonadati</taxon>
        <taxon>Pseudomonadota</taxon>
        <taxon>Alphaproteobacteria</taxon>
        <taxon>Rhodobacterales</taxon>
        <taxon>Paracoccaceae</taxon>
        <taxon>Albimonas</taxon>
    </lineage>
</organism>
<dbReference type="STRING" id="356660.SAMN05444336_104238"/>
<dbReference type="EMBL" id="FNMZ01000004">
    <property type="protein sequence ID" value="SDX30499.1"/>
    <property type="molecule type" value="Genomic_DNA"/>
</dbReference>